<dbReference type="InterPro" id="IPR037217">
    <property type="entry name" value="Trp/Indoleamine_2_3_dOase-like"/>
</dbReference>
<dbReference type="InterPro" id="IPR000898">
    <property type="entry name" value="Indolamine_dOase"/>
</dbReference>
<name>A0A4P9W8P8_9FUNG</name>
<comment type="similarity">
    <text evidence="1">Belongs to the indoleamine 2,3-dioxygenase family.</text>
</comment>
<evidence type="ECO:0000313" key="5">
    <source>
        <dbReference type="EMBL" id="RKO87458.1"/>
    </source>
</evidence>
<dbReference type="GO" id="GO:0033754">
    <property type="term" value="F:indoleamine 2,3-dioxygenase activity"/>
    <property type="evidence" value="ECO:0007669"/>
    <property type="project" value="TreeGrafter"/>
</dbReference>
<evidence type="ECO:0000256" key="2">
    <source>
        <dbReference type="ARBA" id="ARBA00022723"/>
    </source>
</evidence>
<evidence type="ECO:0000256" key="1">
    <source>
        <dbReference type="ARBA" id="ARBA00007119"/>
    </source>
</evidence>
<evidence type="ECO:0000313" key="6">
    <source>
        <dbReference type="Proteomes" id="UP000269721"/>
    </source>
</evidence>
<accession>A0A4P9W8P8</accession>
<protein>
    <submittedName>
        <fullName evidence="5">Indoleamine 2,3-dioxygenase</fullName>
    </submittedName>
</protein>
<keyword evidence="2 4" id="KW-0479">Metal-binding</keyword>
<proteinExistence type="inferred from homology"/>
<dbReference type="Proteomes" id="UP000269721">
    <property type="component" value="Unassembled WGS sequence"/>
</dbReference>
<evidence type="ECO:0000256" key="3">
    <source>
        <dbReference type="ARBA" id="ARBA00023004"/>
    </source>
</evidence>
<dbReference type="GO" id="GO:0046872">
    <property type="term" value="F:metal ion binding"/>
    <property type="evidence" value="ECO:0007669"/>
    <property type="project" value="UniProtKB-KW"/>
</dbReference>
<dbReference type="Gene3D" id="1.20.58.480">
    <property type="match status" value="1"/>
</dbReference>
<keyword evidence="4" id="KW-0349">Heme</keyword>
<gene>
    <name evidence="5" type="ORF">BDK51DRAFT_16594</name>
</gene>
<keyword evidence="5" id="KW-0560">Oxidoreductase</keyword>
<dbReference type="AlphaFoldDB" id="A0A4P9W8P8"/>
<feature type="binding site" description="proximal binding residue" evidence="4">
    <location>
        <position position="394"/>
    </location>
    <ligand>
        <name>heme b</name>
        <dbReference type="ChEBI" id="CHEBI:60344"/>
    </ligand>
    <ligandPart>
        <name>Fe</name>
        <dbReference type="ChEBI" id="CHEBI:18248"/>
    </ligandPart>
</feature>
<dbReference type="SUPFAM" id="SSF140959">
    <property type="entry name" value="Indolic compounds 2,3-dioxygenase-like"/>
    <property type="match status" value="1"/>
</dbReference>
<dbReference type="GO" id="GO:0019441">
    <property type="term" value="P:L-tryptophan catabolic process to kynurenine"/>
    <property type="evidence" value="ECO:0007669"/>
    <property type="project" value="InterPro"/>
</dbReference>
<dbReference type="OrthoDB" id="540174at2759"/>
<keyword evidence="5" id="KW-0223">Dioxygenase</keyword>
<evidence type="ECO:0000256" key="4">
    <source>
        <dbReference type="PIRSR" id="PIRSR600898-1"/>
    </source>
</evidence>
<dbReference type="PANTHER" id="PTHR28657:SF5">
    <property type="entry name" value="INDOLEAMINE 2,3-DIOXYGENASE"/>
    <property type="match status" value="1"/>
</dbReference>
<dbReference type="Pfam" id="PF01231">
    <property type="entry name" value="IDO"/>
    <property type="match status" value="1"/>
</dbReference>
<keyword evidence="3 4" id="KW-0408">Iron</keyword>
<dbReference type="GO" id="GO:0005737">
    <property type="term" value="C:cytoplasm"/>
    <property type="evidence" value="ECO:0007669"/>
    <property type="project" value="TreeGrafter"/>
</dbReference>
<organism evidence="5 6">
    <name type="scientific">Blyttiomyces helicus</name>
    <dbReference type="NCBI Taxonomy" id="388810"/>
    <lineage>
        <taxon>Eukaryota</taxon>
        <taxon>Fungi</taxon>
        <taxon>Fungi incertae sedis</taxon>
        <taxon>Chytridiomycota</taxon>
        <taxon>Chytridiomycota incertae sedis</taxon>
        <taxon>Chytridiomycetes</taxon>
        <taxon>Chytridiomycetes incertae sedis</taxon>
        <taxon>Blyttiomyces</taxon>
    </lineage>
</organism>
<dbReference type="EMBL" id="KZ997405">
    <property type="protein sequence ID" value="RKO87458.1"/>
    <property type="molecule type" value="Genomic_DNA"/>
</dbReference>
<dbReference type="GO" id="GO:0020037">
    <property type="term" value="F:heme binding"/>
    <property type="evidence" value="ECO:0007669"/>
    <property type="project" value="InterPro"/>
</dbReference>
<dbReference type="PANTHER" id="PTHR28657">
    <property type="entry name" value="INDOLEAMINE 2,3-DIOXYGENASE"/>
    <property type="match status" value="1"/>
</dbReference>
<keyword evidence="6" id="KW-1185">Reference proteome</keyword>
<dbReference type="GO" id="GO:0034354">
    <property type="term" value="P:'de novo' NAD+ biosynthetic process from L-tryptophan"/>
    <property type="evidence" value="ECO:0007669"/>
    <property type="project" value="TreeGrafter"/>
</dbReference>
<sequence>MSSASLDAAQALLTQPGEVPDFTKYGIDPVHGFLPVNPPPLTRLPAAFEAWEKVLDVLQPLLLAGKLRHAIDQLPLLDVNEFTCLREWQRAYTVLCFLGQGYVWGKPEDPSEVLPMAIAKPWYEVARYLRLKPVISYAAVELFNYRLLDPNGPWDLSNLSVMHVFTGLDEAWFYLISIAIEATGARAIPAITDAMHAVLANEPSVIANSLDVMAAVIDESIALLMRNYEKNDPHIFYHRLRPYLSGWENSAELPRGLFYEGDLPALAAGEPKGTFRKYAGASAGQSSLIHCIDIALGVQHLPTRSAGCTFSGNTAPASSPASAVCPPPTNHIHEMRRYMPGEHRDFVYALERGPSIRNFVLAALARDTRTPEEERMIAAYNHCADRMRAFRDRHLQIVAAYIIVQARRKREMGIGADAQRERAQQSLTARGTGGTDLVPFLKQSRNETAEVLTTHQ</sequence>
<reference evidence="6" key="1">
    <citation type="journal article" date="2018" name="Nat. Microbiol.">
        <title>Leveraging single-cell genomics to expand the fungal tree of life.</title>
        <authorList>
            <person name="Ahrendt S.R."/>
            <person name="Quandt C.A."/>
            <person name="Ciobanu D."/>
            <person name="Clum A."/>
            <person name="Salamov A."/>
            <person name="Andreopoulos B."/>
            <person name="Cheng J.F."/>
            <person name="Woyke T."/>
            <person name="Pelin A."/>
            <person name="Henrissat B."/>
            <person name="Reynolds N.K."/>
            <person name="Benny G.L."/>
            <person name="Smith M.E."/>
            <person name="James T.Y."/>
            <person name="Grigoriev I.V."/>
        </authorList>
    </citation>
    <scope>NUCLEOTIDE SEQUENCE [LARGE SCALE GENOMIC DNA]</scope>
</reference>